<comment type="similarity">
    <text evidence="2">Belongs to the major facilitator superfamily.</text>
</comment>
<dbReference type="GO" id="GO:0005765">
    <property type="term" value="C:lysosomal membrane"/>
    <property type="evidence" value="ECO:0007669"/>
    <property type="project" value="UniProtKB-SubCell"/>
</dbReference>
<evidence type="ECO:0000256" key="23">
    <source>
        <dbReference type="ARBA" id="ARBA00045709"/>
    </source>
</evidence>
<evidence type="ECO:0000256" key="8">
    <source>
        <dbReference type="ARBA" id="ARBA00044876"/>
    </source>
</evidence>
<evidence type="ECO:0000256" key="21">
    <source>
        <dbReference type="ARBA" id="ARBA00044985"/>
    </source>
</evidence>
<comment type="catalytic activity">
    <reaction evidence="18">
        <text>L-histidyl-L-alpha-amino acid(out) = L-histidyl-L-alpha-amino acid(in)</text>
        <dbReference type="Rhea" id="RHEA:79379"/>
        <dbReference type="ChEBI" id="CHEBI:229964"/>
    </reaction>
</comment>
<feature type="transmembrane region" description="Helical" evidence="25">
    <location>
        <begin position="70"/>
        <end position="88"/>
    </location>
</feature>
<evidence type="ECO:0000256" key="2">
    <source>
        <dbReference type="ARBA" id="ARBA00008335"/>
    </source>
</evidence>
<evidence type="ECO:0000256" key="18">
    <source>
        <dbReference type="ARBA" id="ARBA00044912"/>
    </source>
</evidence>
<proteinExistence type="inferred from homology"/>
<evidence type="ECO:0000256" key="9">
    <source>
        <dbReference type="ARBA" id="ARBA00044878"/>
    </source>
</evidence>
<protein>
    <recommendedName>
        <fullName evidence="21">Lysosomal dipeptide transporter MFSD1</fullName>
    </recommendedName>
    <alternativeName>
        <fullName evidence="22">Major facilitator superfamily domain-containing protein 1</fullName>
    </alternativeName>
</protein>
<evidence type="ECO:0000256" key="16">
    <source>
        <dbReference type="ARBA" id="ARBA00044900"/>
    </source>
</evidence>
<feature type="transmembrane region" description="Helical" evidence="25">
    <location>
        <begin position="21"/>
        <end position="42"/>
    </location>
</feature>
<comment type="catalytic activity">
    <reaction evidence="12">
        <text>L-lysyl-L-alpha-amino acid(out) = L-lysyl-L-alpha-amino acid(in)</text>
        <dbReference type="Rhea" id="RHEA:79387"/>
        <dbReference type="ChEBI" id="CHEBI:229965"/>
    </reaction>
</comment>
<evidence type="ECO:0000256" key="22">
    <source>
        <dbReference type="ARBA" id="ARBA00045018"/>
    </source>
</evidence>
<feature type="transmembrane region" description="Helical" evidence="25">
    <location>
        <begin position="100"/>
        <end position="118"/>
    </location>
</feature>
<evidence type="ECO:0000256" key="14">
    <source>
        <dbReference type="ARBA" id="ARBA00044898"/>
    </source>
</evidence>
<keyword evidence="3" id="KW-0813">Transport</keyword>
<comment type="catalytic activity">
    <reaction evidence="8">
        <text>L-lysyl-L-alanine(out) = L-lysyl-L-alanine(in)</text>
        <dbReference type="Rhea" id="RHEA:79399"/>
        <dbReference type="ChEBI" id="CHEBI:229954"/>
    </reaction>
</comment>
<gene>
    <name evidence="27" type="ORF">BOQ54_14075</name>
</gene>
<evidence type="ECO:0000256" key="3">
    <source>
        <dbReference type="ARBA" id="ARBA00022448"/>
    </source>
</evidence>
<keyword evidence="4 25" id="KW-0812">Transmembrane</keyword>
<feature type="transmembrane region" description="Helical" evidence="25">
    <location>
        <begin position="329"/>
        <end position="348"/>
    </location>
</feature>
<keyword evidence="7" id="KW-0458">Lysosome</keyword>
<dbReference type="EMBL" id="CP018095">
    <property type="protein sequence ID" value="APF38311.1"/>
    <property type="molecule type" value="Genomic_DNA"/>
</dbReference>
<dbReference type="PANTHER" id="PTHR23512:SF3">
    <property type="entry name" value="MAJOR FACILITATOR SUPERFAMILY DOMAIN-CONTAINING PROTEIN 1"/>
    <property type="match status" value="1"/>
</dbReference>
<comment type="catalytic activity">
    <reaction evidence="11">
        <text>L-alpha-aminoacyl-L-histidine(out) = L-alpha-aminoacyl-L-histidine(in)</text>
        <dbReference type="Rhea" id="RHEA:79375"/>
        <dbReference type="ChEBI" id="CHEBI:229967"/>
    </reaction>
</comment>
<feature type="transmembrane region" description="Helical" evidence="25">
    <location>
        <begin position="124"/>
        <end position="146"/>
    </location>
</feature>
<dbReference type="Gene3D" id="1.20.1250.20">
    <property type="entry name" value="MFS general substrate transporter like domains"/>
    <property type="match status" value="2"/>
</dbReference>
<dbReference type="KEGG" id="cdq:BOQ54_14075"/>
<dbReference type="SUPFAM" id="SSF103473">
    <property type="entry name" value="MFS general substrate transporter"/>
    <property type="match status" value="1"/>
</dbReference>
<evidence type="ECO:0000256" key="11">
    <source>
        <dbReference type="ARBA" id="ARBA00044884"/>
    </source>
</evidence>
<evidence type="ECO:0000256" key="24">
    <source>
        <dbReference type="ARBA" id="ARBA00046376"/>
    </source>
</evidence>
<comment type="subunit">
    <text evidence="24">Homodimer. Interacts with lysosomal protein GLMP (via lumenal domain); the interaction starts while both proteins are still in the endoplasmic reticulum and is required for stabilization of MFSD1 in lysosomes but has no direct effect on its targeting to lysosomes or transporter activity.</text>
</comment>
<feature type="transmembrane region" description="Helical" evidence="25">
    <location>
        <begin position="155"/>
        <end position="179"/>
    </location>
</feature>
<comment type="catalytic activity">
    <reaction evidence="17">
        <text>L-arginyl-glycine(out) = L-arginyl-glycine(in)</text>
        <dbReference type="Rhea" id="RHEA:79391"/>
        <dbReference type="ChEBI" id="CHEBI:229955"/>
    </reaction>
</comment>
<comment type="catalytic activity">
    <reaction evidence="15">
        <text>L-arginyl-L-alpha-amino acid(out) = L-arginyl-L-alpha-amino acid(in)</text>
        <dbReference type="Rhea" id="RHEA:79371"/>
        <dbReference type="ChEBI" id="CHEBI:84315"/>
    </reaction>
</comment>
<dbReference type="Proteomes" id="UP000182703">
    <property type="component" value="Chromosome"/>
</dbReference>
<evidence type="ECO:0000256" key="25">
    <source>
        <dbReference type="SAM" id="Phobius"/>
    </source>
</evidence>
<comment type="catalytic activity">
    <reaction evidence="20">
        <text>L-lysyl-glycine(out) = L-lysyl-glycine(in)</text>
        <dbReference type="Rhea" id="RHEA:79407"/>
        <dbReference type="ChEBI" id="CHEBI:191202"/>
    </reaction>
</comment>
<accession>A0AAC9JS96</accession>
<evidence type="ECO:0000256" key="4">
    <source>
        <dbReference type="ARBA" id="ARBA00022692"/>
    </source>
</evidence>
<evidence type="ECO:0000256" key="6">
    <source>
        <dbReference type="ARBA" id="ARBA00023136"/>
    </source>
</evidence>
<keyword evidence="6 25" id="KW-0472">Membrane</keyword>
<evidence type="ECO:0000256" key="7">
    <source>
        <dbReference type="ARBA" id="ARBA00023228"/>
    </source>
</evidence>
<dbReference type="InterPro" id="IPR020846">
    <property type="entry name" value="MFS_dom"/>
</dbReference>
<comment type="catalytic activity">
    <reaction evidence="16">
        <text>L-lysyl-L-lysine(out) = L-lysyl-L-lysine(in)</text>
        <dbReference type="Rhea" id="RHEA:79403"/>
        <dbReference type="ChEBI" id="CHEBI:229956"/>
    </reaction>
</comment>
<comment type="catalytic activity">
    <reaction evidence="13">
        <text>L-alpha-aminoacyl-L-lysine(out) = L-alpha-aminoacyl-L-lysine(in)</text>
        <dbReference type="Rhea" id="RHEA:79383"/>
        <dbReference type="ChEBI" id="CHEBI:229966"/>
    </reaction>
</comment>
<dbReference type="PANTHER" id="PTHR23512">
    <property type="entry name" value="MAJOR FACILITATOR SUPERFAMILY DOMAIN-CONTAINING PROTEIN 1"/>
    <property type="match status" value="1"/>
</dbReference>
<feature type="transmembrane region" description="Helical" evidence="25">
    <location>
        <begin position="191"/>
        <end position="217"/>
    </location>
</feature>
<keyword evidence="28" id="KW-1185">Reference proteome</keyword>
<dbReference type="AlphaFoldDB" id="A0AAC9JS96"/>
<comment type="catalytic activity">
    <reaction evidence="9">
        <text>L-histidyl-glycine(out) = L-histidyl-glycine(in)</text>
        <dbReference type="Rhea" id="RHEA:79395"/>
        <dbReference type="ChEBI" id="CHEBI:229957"/>
    </reaction>
</comment>
<dbReference type="Pfam" id="PF07690">
    <property type="entry name" value="MFS_1"/>
    <property type="match status" value="1"/>
</dbReference>
<feature type="transmembrane region" description="Helical" evidence="25">
    <location>
        <begin position="276"/>
        <end position="295"/>
    </location>
</feature>
<evidence type="ECO:0000256" key="20">
    <source>
        <dbReference type="ARBA" id="ARBA00044924"/>
    </source>
</evidence>
<sequence length="440" mass="45988">MRPVERRAGGTGMKDSQIPTGVGAAPVGSQAALLIAVLAGIYSVSQFLRNSIGVIAPNLAADLSLTATDLGLLSSGFFLTFAAAQIPVGISIDRYGPRRVMLVCSLIAVAGVLLFALARDATMLVGARLLLGIGCSSFFMAPLAIYARLFPPERFAFLTGIQLSIGNFGTLAATAPLAFAAESIGWRASFLVVAAFAAAAGLAVFLGVRGPAVTAWAGRESWRMALAGVREAVRVRSFWPLFLMHATGYAAFGTVIGLWAGPFLSDVYGFDLERRGVALFAASATQIAALFLWGAADRLLRGYKPPVVLGASATIACLAYAALMPLGPVSVLVWLIAFGAAVAYTPPVMAHGKSLFPQNLIGRGITLMNIGTMGGVFVMQTVTGRLMDLFGRGPLGHYPQEAYKAVFSLLALAIAAALITYVLAHDPHPGRDRDPGGTKK</sequence>
<reference evidence="27 28" key="1">
    <citation type="submission" date="2016-11" db="EMBL/GenBank/DDBJ databases">
        <title>Complete genome sequence of the aerobically denitrifying bacterium Chelatococcus daeguensis TAD1.</title>
        <authorList>
            <person name="Yang Y."/>
            <person name="Huang S."/>
            <person name="Lin E."/>
        </authorList>
    </citation>
    <scope>NUCLEOTIDE SEQUENCE [LARGE SCALE GENOMIC DNA]</scope>
    <source>
        <strain evidence="27 28">TAD1</strain>
    </source>
</reference>
<keyword evidence="5 25" id="KW-1133">Transmembrane helix</keyword>
<evidence type="ECO:0000256" key="12">
    <source>
        <dbReference type="ARBA" id="ARBA00044891"/>
    </source>
</evidence>
<feature type="transmembrane region" description="Helical" evidence="25">
    <location>
        <begin position="238"/>
        <end position="264"/>
    </location>
</feature>
<feature type="transmembrane region" description="Helical" evidence="25">
    <location>
        <begin position="402"/>
        <end position="424"/>
    </location>
</feature>
<evidence type="ECO:0000256" key="10">
    <source>
        <dbReference type="ARBA" id="ARBA00044881"/>
    </source>
</evidence>
<comment type="catalytic activity">
    <reaction evidence="14">
        <text>L-aspartyl-L-lysine(out) = L-aspartyl-L-lysine(in)</text>
        <dbReference type="Rhea" id="RHEA:79411"/>
        <dbReference type="ChEBI" id="CHEBI:229953"/>
    </reaction>
</comment>
<evidence type="ECO:0000313" key="28">
    <source>
        <dbReference type="Proteomes" id="UP000182703"/>
    </source>
</evidence>
<comment type="function">
    <text evidence="23">Lysosomal dipeptide uniporter that selectively exports lysine, arginine or histidine-containing dipeptides with a net positive charge from the lysosome lumen into the cytosol. Could play a role in a specific type of protein O-glycosylation indirectly regulating macrophages migration and tissue invasion. Also essential for liver homeostasis.</text>
</comment>
<feature type="transmembrane region" description="Helical" evidence="25">
    <location>
        <begin position="360"/>
        <end position="382"/>
    </location>
</feature>
<dbReference type="GO" id="GO:0022857">
    <property type="term" value="F:transmembrane transporter activity"/>
    <property type="evidence" value="ECO:0007669"/>
    <property type="project" value="InterPro"/>
</dbReference>
<evidence type="ECO:0000259" key="26">
    <source>
        <dbReference type="PROSITE" id="PS50850"/>
    </source>
</evidence>
<feature type="domain" description="Major facilitator superfamily (MFS) profile" evidence="26">
    <location>
        <begin position="31"/>
        <end position="428"/>
    </location>
</feature>
<feature type="transmembrane region" description="Helical" evidence="25">
    <location>
        <begin position="307"/>
        <end position="323"/>
    </location>
</feature>
<dbReference type="PROSITE" id="PS50850">
    <property type="entry name" value="MFS"/>
    <property type="match status" value="1"/>
</dbReference>
<evidence type="ECO:0000256" key="19">
    <source>
        <dbReference type="ARBA" id="ARBA00044919"/>
    </source>
</evidence>
<comment type="subcellular location">
    <subcellularLocation>
        <location evidence="1">Lysosome membrane</location>
        <topology evidence="1">Multi-pass membrane protein</topology>
    </subcellularLocation>
</comment>
<evidence type="ECO:0000256" key="13">
    <source>
        <dbReference type="ARBA" id="ARBA00044893"/>
    </source>
</evidence>
<evidence type="ECO:0000256" key="5">
    <source>
        <dbReference type="ARBA" id="ARBA00022989"/>
    </source>
</evidence>
<comment type="catalytic activity">
    <reaction evidence="19">
        <text>L-alanyl-L-lysine(out) = L-alanyl-L-lysine(in)</text>
        <dbReference type="Rhea" id="RHEA:79415"/>
        <dbReference type="ChEBI" id="CHEBI:192470"/>
    </reaction>
</comment>
<dbReference type="InterPro" id="IPR036259">
    <property type="entry name" value="MFS_trans_sf"/>
</dbReference>
<evidence type="ECO:0000256" key="1">
    <source>
        <dbReference type="ARBA" id="ARBA00004155"/>
    </source>
</evidence>
<dbReference type="InterPro" id="IPR052187">
    <property type="entry name" value="MFSD1"/>
</dbReference>
<evidence type="ECO:0000256" key="17">
    <source>
        <dbReference type="ARBA" id="ARBA00044903"/>
    </source>
</evidence>
<evidence type="ECO:0000313" key="27">
    <source>
        <dbReference type="EMBL" id="APF38311.1"/>
    </source>
</evidence>
<dbReference type="InterPro" id="IPR011701">
    <property type="entry name" value="MFS"/>
</dbReference>
<organism evidence="27 28">
    <name type="scientific">Chelatococcus daeguensis</name>
    <dbReference type="NCBI Taxonomy" id="444444"/>
    <lineage>
        <taxon>Bacteria</taxon>
        <taxon>Pseudomonadati</taxon>
        <taxon>Pseudomonadota</taxon>
        <taxon>Alphaproteobacteria</taxon>
        <taxon>Hyphomicrobiales</taxon>
        <taxon>Chelatococcaceae</taxon>
        <taxon>Chelatococcus</taxon>
    </lineage>
</organism>
<name>A0AAC9JS96_9HYPH</name>
<evidence type="ECO:0000256" key="15">
    <source>
        <dbReference type="ARBA" id="ARBA00044899"/>
    </source>
</evidence>
<comment type="catalytic activity">
    <reaction evidence="10">
        <text>L-alpha-aminoacyl-L-arginine(out) = L-alpha-aminoacyl-L-arginine(in)</text>
        <dbReference type="Rhea" id="RHEA:79367"/>
        <dbReference type="ChEBI" id="CHEBI:229968"/>
    </reaction>
</comment>